<organism evidence="3 4">
    <name type="scientific">Dehalobacter restrictus (strain DSM 9455 / PER-K23)</name>
    <dbReference type="NCBI Taxonomy" id="871738"/>
    <lineage>
        <taxon>Bacteria</taxon>
        <taxon>Bacillati</taxon>
        <taxon>Bacillota</taxon>
        <taxon>Clostridia</taxon>
        <taxon>Eubacteriales</taxon>
        <taxon>Desulfitobacteriaceae</taxon>
        <taxon>Dehalobacter</taxon>
    </lineage>
</organism>
<dbReference type="SUPFAM" id="SSF53756">
    <property type="entry name" value="UDP-Glycosyltransferase/glycogen phosphorylase"/>
    <property type="match status" value="1"/>
</dbReference>
<evidence type="ECO:0000313" key="4">
    <source>
        <dbReference type="Proteomes" id="UP000018934"/>
    </source>
</evidence>
<name>A0ABM5P6W4_DEHRP</name>
<dbReference type="Pfam" id="PF00534">
    <property type="entry name" value="Glycos_transf_1"/>
    <property type="match status" value="1"/>
</dbReference>
<dbReference type="Proteomes" id="UP000018934">
    <property type="component" value="Chromosome"/>
</dbReference>
<dbReference type="Gene3D" id="3.40.50.2000">
    <property type="entry name" value="Glycogen Phosphorylase B"/>
    <property type="match status" value="1"/>
</dbReference>
<evidence type="ECO:0000259" key="2">
    <source>
        <dbReference type="Pfam" id="PF00534"/>
    </source>
</evidence>
<gene>
    <name evidence="3" type="ORF">DEHRE_09875</name>
</gene>
<evidence type="ECO:0000256" key="1">
    <source>
        <dbReference type="ARBA" id="ARBA00022679"/>
    </source>
</evidence>
<keyword evidence="1 3" id="KW-0808">Transferase</keyword>
<sequence length="405" mass="46375">MDILFVGGVFPSEMQDEILAKSRGTVQFAANALQWNVIFGLEEANDTHVDILNAPFVGSYPRLYKDIYFRSFELRHSSYSKDESIGFLNIFVIKHIWKAISLAKKVVRWANLKKQKKKAIIIYSMHSPLIFACAIGKVINKSIHLCLIAPDLPEFMMLNEKVNVILRLLKKADRLFMNIFLKYIDSFVLLTKYMAEPIRVGNKPWIVVEGMVNTKDLKTTESCNLIDKQKIILYTGTLFKAYGIMQLLDAFSLITNPSYSLWICGEGEAKEDILHLAALDKRIKFFGQVSRDEALKLQREATVLINPRGGEEAYTKYSFPSKIMEYLLSGTPTIMNMLPGIPEEYVDYIFFIENETAKGMAEKIVEVCSMPKEKLLEFGIRARNFVMANKNNIIQGKRIYDLINQ</sequence>
<reference evidence="3 4" key="1">
    <citation type="journal article" date="2013" name="Stand. Genomic Sci.">
        <title>Complete genome sequence of Dehalobacter restrictus PER-K23(T.).</title>
        <authorList>
            <person name="Kruse T."/>
            <person name="Maillard J."/>
            <person name="Goodwin L."/>
            <person name="Woyke T."/>
            <person name="Teshima H."/>
            <person name="Bruce D."/>
            <person name="Detter C."/>
            <person name="Tapia R."/>
            <person name="Han C."/>
            <person name="Huntemann M."/>
            <person name="Wei C.L."/>
            <person name="Han J."/>
            <person name="Chen A."/>
            <person name="Kyrpides N."/>
            <person name="Szeto E."/>
            <person name="Markowitz V."/>
            <person name="Ivanova N."/>
            <person name="Pagani I."/>
            <person name="Pati A."/>
            <person name="Pitluck S."/>
            <person name="Nolan M."/>
            <person name="Holliger C."/>
            <person name="Smidt H."/>
        </authorList>
    </citation>
    <scope>NUCLEOTIDE SEQUENCE [LARGE SCALE GENOMIC DNA]</scope>
    <source>
        <strain evidence="4">DSM 9455</strain>
    </source>
</reference>
<dbReference type="InterPro" id="IPR001296">
    <property type="entry name" value="Glyco_trans_1"/>
</dbReference>
<evidence type="ECO:0000313" key="3">
    <source>
        <dbReference type="EMBL" id="AHF10350.1"/>
    </source>
</evidence>
<protein>
    <submittedName>
        <fullName evidence="3">Glycosyl transferase family 1</fullName>
    </submittedName>
</protein>
<proteinExistence type="predicted"/>
<keyword evidence="4" id="KW-1185">Reference proteome</keyword>
<dbReference type="PANTHER" id="PTHR46401:SF2">
    <property type="entry name" value="GLYCOSYLTRANSFERASE WBBK-RELATED"/>
    <property type="match status" value="1"/>
</dbReference>
<dbReference type="PANTHER" id="PTHR46401">
    <property type="entry name" value="GLYCOSYLTRANSFERASE WBBK-RELATED"/>
    <property type="match status" value="1"/>
</dbReference>
<feature type="domain" description="Glycosyl transferase family 1" evidence="2">
    <location>
        <begin position="225"/>
        <end position="384"/>
    </location>
</feature>
<accession>A0ABM5P6W4</accession>
<dbReference type="RefSeq" id="WP_025205872.1">
    <property type="nucleotide sequence ID" value="NZ_CP007033.1"/>
</dbReference>
<dbReference type="EMBL" id="CP007033">
    <property type="protein sequence ID" value="AHF10350.1"/>
    <property type="molecule type" value="Genomic_DNA"/>
</dbReference>
<dbReference type="GO" id="GO:0016740">
    <property type="term" value="F:transferase activity"/>
    <property type="evidence" value="ECO:0007669"/>
    <property type="project" value="UniProtKB-KW"/>
</dbReference>